<evidence type="ECO:0000313" key="1">
    <source>
        <dbReference type="EMBL" id="VEL09336.1"/>
    </source>
</evidence>
<evidence type="ECO:0000313" key="2">
    <source>
        <dbReference type="Proteomes" id="UP000784294"/>
    </source>
</evidence>
<protein>
    <submittedName>
        <fullName evidence="1">Uncharacterized protein</fullName>
    </submittedName>
</protein>
<dbReference type="AlphaFoldDB" id="A0A3S4ZX56"/>
<organism evidence="1 2">
    <name type="scientific">Protopolystoma xenopodis</name>
    <dbReference type="NCBI Taxonomy" id="117903"/>
    <lineage>
        <taxon>Eukaryota</taxon>
        <taxon>Metazoa</taxon>
        <taxon>Spiralia</taxon>
        <taxon>Lophotrochozoa</taxon>
        <taxon>Platyhelminthes</taxon>
        <taxon>Monogenea</taxon>
        <taxon>Polyopisthocotylea</taxon>
        <taxon>Polystomatidea</taxon>
        <taxon>Polystomatidae</taxon>
        <taxon>Protopolystoma</taxon>
    </lineage>
</organism>
<dbReference type="EMBL" id="CAAALY010006080">
    <property type="protein sequence ID" value="VEL09336.1"/>
    <property type="molecule type" value="Genomic_DNA"/>
</dbReference>
<comment type="caution">
    <text evidence="1">The sequence shown here is derived from an EMBL/GenBank/DDBJ whole genome shotgun (WGS) entry which is preliminary data.</text>
</comment>
<name>A0A3S4ZX56_9PLAT</name>
<reference evidence="1" key="1">
    <citation type="submission" date="2018-11" db="EMBL/GenBank/DDBJ databases">
        <authorList>
            <consortium name="Pathogen Informatics"/>
        </authorList>
    </citation>
    <scope>NUCLEOTIDE SEQUENCE</scope>
</reference>
<keyword evidence="2" id="KW-1185">Reference proteome</keyword>
<sequence>MQCHSRLCITSLLAPFSAGHAFIVTTSLAFMLTLLGKTGHLDNLHRTRRDNLCQSTRNSTKYDCYQTSHSTRLCLVMLGYGHINPAKPVSSGGA</sequence>
<proteinExistence type="predicted"/>
<dbReference type="Proteomes" id="UP000784294">
    <property type="component" value="Unassembled WGS sequence"/>
</dbReference>
<gene>
    <name evidence="1" type="ORF">PXEA_LOCUS2776</name>
</gene>
<accession>A0A3S4ZX56</accession>